<evidence type="ECO:0000256" key="3">
    <source>
        <dbReference type="PROSITE-ProRule" id="PRU00992"/>
    </source>
</evidence>
<protein>
    <recommendedName>
        <fullName evidence="5">GT23 domain-containing protein</fullName>
    </recommendedName>
</protein>
<organism evidence="6 7">
    <name type="scientific">Bemisia tabaci</name>
    <name type="common">Sweetpotato whitefly</name>
    <name type="synonym">Aleurodes tabaci</name>
    <dbReference type="NCBI Taxonomy" id="7038"/>
    <lineage>
        <taxon>Eukaryota</taxon>
        <taxon>Metazoa</taxon>
        <taxon>Ecdysozoa</taxon>
        <taxon>Arthropoda</taxon>
        <taxon>Hexapoda</taxon>
        <taxon>Insecta</taxon>
        <taxon>Pterygota</taxon>
        <taxon>Neoptera</taxon>
        <taxon>Paraneoptera</taxon>
        <taxon>Hemiptera</taxon>
        <taxon>Sternorrhyncha</taxon>
        <taxon>Aleyrodoidea</taxon>
        <taxon>Aleyrodidae</taxon>
        <taxon>Aleyrodinae</taxon>
        <taxon>Bemisia</taxon>
    </lineage>
</organism>
<keyword evidence="1 3" id="KW-0328">Glycosyltransferase</keyword>
<feature type="domain" description="GT23" evidence="5">
    <location>
        <begin position="227"/>
        <end position="501"/>
    </location>
</feature>
<dbReference type="AlphaFoldDB" id="A0A9P0AKF7"/>
<evidence type="ECO:0000313" key="6">
    <source>
        <dbReference type="EMBL" id="CAH0393713.1"/>
    </source>
</evidence>
<keyword evidence="4" id="KW-0472">Membrane</keyword>
<evidence type="ECO:0000313" key="7">
    <source>
        <dbReference type="Proteomes" id="UP001152759"/>
    </source>
</evidence>
<keyword evidence="2 3" id="KW-0808">Transferase</keyword>
<dbReference type="Gene3D" id="2.30.30.40">
    <property type="entry name" value="SH3 Domains"/>
    <property type="match status" value="1"/>
</dbReference>
<evidence type="ECO:0000259" key="5">
    <source>
        <dbReference type="PROSITE" id="PS51659"/>
    </source>
</evidence>
<comment type="similarity">
    <text evidence="3">Belongs to the glycosyltransferase 23 family.</text>
</comment>
<dbReference type="Pfam" id="PF19745">
    <property type="entry name" value="FUT8_N_cat"/>
    <property type="match status" value="1"/>
</dbReference>
<evidence type="ECO:0000256" key="1">
    <source>
        <dbReference type="ARBA" id="ARBA00022676"/>
    </source>
</evidence>
<dbReference type="PANTHER" id="PTHR13132:SF29">
    <property type="entry name" value="ALPHA-(1,6)-FUCOSYLTRANSFERASE"/>
    <property type="match status" value="1"/>
</dbReference>
<dbReference type="PANTHER" id="PTHR13132">
    <property type="entry name" value="ALPHA- 1,6 -FUCOSYLTRANSFERASE"/>
    <property type="match status" value="1"/>
</dbReference>
<evidence type="ECO:0000256" key="4">
    <source>
        <dbReference type="SAM" id="Phobius"/>
    </source>
</evidence>
<dbReference type="InterPro" id="IPR045573">
    <property type="entry name" value="Fut8_N_cat"/>
</dbReference>
<dbReference type="GO" id="GO:0046921">
    <property type="term" value="F:alpha-(1-&gt;6)-fucosyltransferase activity"/>
    <property type="evidence" value="ECO:0007669"/>
    <property type="project" value="TreeGrafter"/>
</dbReference>
<dbReference type="PROSITE" id="PS51659">
    <property type="entry name" value="GT23"/>
    <property type="match status" value="1"/>
</dbReference>
<accession>A0A9P0AKF7</accession>
<reference evidence="6" key="1">
    <citation type="submission" date="2021-12" db="EMBL/GenBank/DDBJ databases">
        <authorList>
            <person name="King R."/>
        </authorList>
    </citation>
    <scope>NUCLEOTIDE SEQUENCE</scope>
</reference>
<dbReference type="InterPro" id="IPR027350">
    <property type="entry name" value="GT23_dom"/>
</dbReference>
<dbReference type="Proteomes" id="UP001152759">
    <property type="component" value="Chromosome 7"/>
</dbReference>
<proteinExistence type="inferred from homology"/>
<feature type="transmembrane region" description="Helical" evidence="4">
    <location>
        <begin position="14"/>
        <end position="37"/>
    </location>
</feature>
<keyword evidence="4" id="KW-0812">Transmembrane</keyword>
<dbReference type="CDD" id="cd11300">
    <property type="entry name" value="Fut8_like"/>
    <property type="match status" value="1"/>
</dbReference>
<dbReference type="GO" id="GO:0006487">
    <property type="term" value="P:protein N-linked glycosylation"/>
    <property type="evidence" value="ECO:0007669"/>
    <property type="project" value="TreeGrafter"/>
</dbReference>
<dbReference type="Gene3D" id="3.40.50.11350">
    <property type="match status" value="1"/>
</dbReference>
<sequence>MIATTVMLTARNIVWNRGVCFAVVFWFVSLFCAVYILNRDAQFQLLTLKSLVKTSDKVEFLEKKNAELKTLFEKCYFGYPPWRSRKRLVRPTPPNLVPLYRVTNQPTGIFQAKIVPPLMPRFNFVPSLEYETLRRKLYIDFQDFWWFISSQVKKVIKEKKKKVPELNDDFNNLLSLGLEYKRSILKDLSSISSFDGHDSWRWHELNDLANLVQQRIERLQNPTDCFRAEKFTCTLIKTCCYACVLHHLTYCLMIAFGHGRTLIVKEGDEHHGMRRWESMFLPISGTCGKDSLQPNTIDLMPLSAYSGRQDFLPGTIPKDFASRLIKVHSNPEIWWTAQFLQYLMKYQPSVQKALNTFANETEFFNPVVGVHIHRPTRFDHTGIYRPVEDYMSEVEDYYSRLNLSYPVMEKAIFLATNDVDLFEEIQEKYPDYSILGDGNFSLFTVQENQCNVVALNAVLTNVHYLARSDFLVCAFSSEVCRLAYEVMNSLIPDAFNRFRSIDLDYYFEGQVPERRIVTQTHLAQNPDELSLTNGSIIFHEGNLWNGYSRATLKEQSFNNSKSGIYPSFKAVKVLNVVDYPTQRPHQFHAPQINKLSMAIGNRFLDPRYSLHHKLANT</sequence>
<dbReference type="Gene3D" id="1.10.287.1060">
    <property type="entry name" value="ESAT-6-like"/>
    <property type="match status" value="1"/>
</dbReference>
<dbReference type="EMBL" id="OU963868">
    <property type="protein sequence ID" value="CAH0393713.1"/>
    <property type="molecule type" value="Genomic_DNA"/>
</dbReference>
<name>A0A9P0AKF7_BEMTA</name>
<evidence type="ECO:0000256" key="2">
    <source>
        <dbReference type="ARBA" id="ARBA00022679"/>
    </source>
</evidence>
<keyword evidence="4" id="KW-1133">Transmembrane helix</keyword>
<gene>
    <name evidence="6" type="ORF">BEMITA_LOCUS12083</name>
</gene>
<dbReference type="KEGG" id="btab:109035861"/>
<comment type="caution">
    <text evidence="3">Lacks conserved residue(s) required for the propagation of feature annotation.</text>
</comment>
<keyword evidence="7" id="KW-1185">Reference proteome</keyword>